<evidence type="ECO:0000313" key="6">
    <source>
        <dbReference type="EMBL" id="QTA87937.1"/>
    </source>
</evidence>
<keyword evidence="4" id="KW-1133">Transmembrane helix</keyword>
<evidence type="ECO:0000256" key="2">
    <source>
        <dbReference type="ARBA" id="ARBA00022670"/>
    </source>
</evidence>
<accession>A0A975BLU8</accession>
<dbReference type="GO" id="GO:0008233">
    <property type="term" value="F:peptidase activity"/>
    <property type="evidence" value="ECO:0007669"/>
    <property type="project" value="UniProtKB-KW"/>
</dbReference>
<keyword evidence="2" id="KW-0645">Protease</keyword>
<keyword evidence="4" id="KW-0472">Membrane</keyword>
<keyword evidence="4" id="KW-0812">Transmembrane</keyword>
<dbReference type="Pfam" id="PF04586">
    <property type="entry name" value="Peptidase_S78"/>
    <property type="match status" value="1"/>
</dbReference>
<reference evidence="6" key="1">
    <citation type="journal article" date="2021" name="Microb. Physiol.">
        <title>Proteogenomic Insights into the Physiology of Marine, Sulfate-Reducing, Filamentous Desulfonema limicola and Desulfonema magnum.</title>
        <authorList>
            <person name="Schnaars V."/>
            <person name="Wohlbrand L."/>
            <person name="Scheve S."/>
            <person name="Hinrichs C."/>
            <person name="Reinhardt R."/>
            <person name="Rabus R."/>
        </authorList>
    </citation>
    <scope>NUCLEOTIDE SEQUENCE</scope>
    <source>
        <strain evidence="6">4be13</strain>
    </source>
</reference>
<evidence type="ECO:0000256" key="1">
    <source>
        <dbReference type="ARBA" id="ARBA00022612"/>
    </source>
</evidence>
<keyword evidence="7" id="KW-1185">Reference proteome</keyword>
<keyword evidence="3" id="KW-0378">Hydrolase</keyword>
<organism evidence="6 7">
    <name type="scientific">Desulfonema magnum</name>
    <dbReference type="NCBI Taxonomy" id="45655"/>
    <lineage>
        <taxon>Bacteria</taxon>
        <taxon>Pseudomonadati</taxon>
        <taxon>Thermodesulfobacteriota</taxon>
        <taxon>Desulfobacteria</taxon>
        <taxon>Desulfobacterales</taxon>
        <taxon>Desulfococcaceae</taxon>
        <taxon>Desulfonema</taxon>
    </lineage>
</organism>
<feature type="domain" description="Prohead serine protease" evidence="5">
    <location>
        <begin position="64"/>
        <end position="174"/>
    </location>
</feature>
<dbReference type="AlphaFoldDB" id="A0A975BLU8"/>
<proteinExistence type="predicted"/>
<evidence type="ECO:0000259" key="5">
    <source>
        <dbReference type="Pfam" id="PF04586"/>
    </source>
</evidence>
<dbReference type="GO" id="GO:0006508">
    <property type="term" value="P:proteolysis"/>
    <property type="evidence" value="ECO:0007669"/>
    <property type="project" value="UniProtKB-KW"/>
</dbReference>
<dbReference type="KEGG" id="dmm:dnm_039760"/>
<evidence type="ECO:0000256" key="4">
    <source>
        <dbReference type="SAM" id="Phobius"/>
    </source>
</evidence>
<dbReference type="InterPro" id="IPR054613">
    <property type="entry name" value="Peptidase_S78_dom"/>
</dbReference>
<dbReference type="RefSeq" id="WP_207682931.1">
    <property type="nucleotide sequence ID" value="NZ_CP061800.1"/>
</dbReference>
<gene>
    <name evidence="6" type="ORF">dnm_039760</name>
</gene>
<feature type="transmembrane region" description="Helical" evidence="4">
    <location>
        <begin position="191"/>
        <end position="209"/>
    </location>
</feature>
<dbReference type="Proteomes" id="UP000663722">
    <property type="component" value="Chromosome"/>
</dbReference>
<protein>
    <submittedName>
        <fullName evidence="6">Peptidase domain-containing protein</fullName>
    </submittedName>
</protein>
<dbReference type="EMBL" id="CP061800">
    <property type="protein sequence ID" value="QTA87937.1"/>
    <property type="molecule type" value="Genomic_DNA"/>
</dbReference>
<sequence length="210" mass="23673">MNEPLLTTRRLDTPVTPASFDDKTRSVKVIAATERPILRHDPEYDIFINMISLVSGVRLPPSGQVPLLDSHNWTSVSSVLGSVRNFEVRDQMLVCDVFFSGTADGREAAQKVREGHLTDFSVSFEWVLKDSYVIPEGKTENVNGQTVPGPTRIIKVWYLLELSITPIGANEDAKPVFSPEPQQERRQIADILFFTFTAYILIFFLLKAIF</sequence>
<evidence type="ECO:0000313" key="7">
    <source>
        <dbReference type="Proteomes" id="UP000663722"/>
    </source>
</evidence>
<keyword evidence="1" id="KW-1188">Viral release from host cell</keyword>
<name>A0A975BLU8_9BACT</name>
<evidence type="ECO:0000256" key="3">
    <source>
        <dbReference type="ARBA" id="ARBA00022801"/>
    </source>
</evidence>